<evidence type="ECO:0000256" key="8">
    <source>
        <dbReference type="ARBA" id="ARBA00022741"/>
    </source>
</evidence>
<keyword evidence="12" id="KW-0902">Two-component regulatory system</keyword>
<dbReference type="GO" id="GO:0000155">
    <property type="term" value="F:phosphorelay sensor kinase activity"/>
    <property type="evidence" value="ECO:0007669"/>
    <property type="project" value="InterPro"/>
</dbReference>
<dbReference type="CDD" id="cd00082">
    <property type="entry name" value="HisKA"/>
    <property type="match status" value="1"/>
</dbReference>
<evidence type="ECO:0000256" key="9">
    <source>
        <dbReference type="ARBA" id="ARBA00022777"/>
    </source>
</evidence>
<dbReference type="GO" id="GO:0005886">
    <property type="term" value="C:plasma membrane"/>
    <property type="evidence" value="ECO:0007669"/>
    <property type="project" value="UniProtKB-SubCell"/>
</dbReference>
<dbReference type="Pfam" id="PF00512">
    <property type="entry name" value="HisKA"/>
    <property type="match status" value="1"/>
</dbReference>
<dbReference type="SMART" id="SM00388">
    <property type="entry name" value="HisKA"/>
    <property type="match status" value="1"/>
</dbReference>
<evidence type="ECO:0000256" key="1">
    <source>
        <dbReference type="ARBA" id="ARBA00000085"/>
    </source>
</evidence>
<dbReference type="SMART" id="SM00387">
    <property type="entry name" value="HATPase_c"/>
    <property type="match status" value="1"/>
</dbReference>
<evidence type="ECO:0000256" key="13">
    <source>
        <dbReference type="ARBA" id="ARBA00023136"/>
    </source>
</evidence>
<dbReference type="SUPFAM" id="SSF47384">
    <property type="entry name" value="Homodimeric domain of signal transducing histidine kinase"/>
    <property type="match status" value="1"/>
</dbReference>
<evidence type="ECO:0000256" key="4">
    <source>
        <dbReference type="ARBA" id="ARBA00022475"/>
    </source>
</evidence>
<dbReference type="EC" id="2.7.13.3" evidence="3"/>
<evidence type="ECO:0000256" key="3">
    <source>
        <dbReference type="ARBA" id="ARBA00012438"/>
    </source>
</evidence>
<comment type="catalytic activity">
    <reaction evidence="1">
        <text>ATP + protein L-histidine = ADP + protein N-phospho-L-histidine.</text>
        <dbReference type="EC" id="2.7.13.3"/>
    </reaction>
</comment>
<keyword evidence="7 14" id="KW-0812">Transmembrane</keyword>
<feature type="domain" description="Histidine kinase" evidence="15">
    <location>
        <begin position="343"/>
        <end position="561"/>
    </location>
</feature>
<keyword evidence="13 14" id="KW-0472">Membrane</keyword>
<dbReference type="PROSITE" id="PS50109">
    <property type="entry name" value="HIS_KIN"/>
    <property type="match status" value="1"/>
</dbReference>
<evidence type="ECO:0000256" key="6">
    <source>
        <dbReference type="ARBA" id="ARBA00022679"/>
    </source>
</evidence>
<sequence>MDKIADLNENYYKALTRRIVLIIVVVSIIPLVLISGTIRYFFQVSYQEKVSDHLTVLIKKHRQNIDTFLNEKLADIRALAESYTLDQLTDEAFLKDRLRILQDSYGRSFADLGVVNEQGIQIAYAGPFKLKEADYSHAQWFKKAMQGDTYISDVFPGLRGLPHFIVTATQEHKGKKWILRATVDFDSFNSLVENLRIGSTGFAFILNSKGEFQTKPHAEIIPSAEPYATFLGSTEKTGDDVFVVEQPKDSGDSMLYVMSRLKNGDWILAFQQSAQDAYSALYTARLIAMVIFLVGVLGIVVVAIVLSKRVVTRIIRADKEKEMLNERVIEAGKLASLGELAAGIAHEINNPVAVMVEEAGWIQDLLEEEDLKQCQNLDEFKQSLKQIRIQGVRCKEITHKLLSFARKTDPRPTDVQVNDLIEEVVALCQQRARYATVKIIMNLDPELPQVHVSPTEMQQVLMNLINNSMDAIDGRGGTVQVNTAQRDNHVVIEVTDDGPGIPEPYLQRIFDPFFTTKPVGKGTGLGLSICYGIVTKMGGKISVNSAVEVGTTFRIHIPLRN</sequence>
<keyword evidence="8" id="KW-0547">Nucleotide-binding</keyword>
<dbReference type="Pfam" id="PF02743">
    <property type="entry name" value="dCache_1"/>
    <property type="match status" value="1"/>
</dbReference>
<dbReference type="Pfam" id="PF02518">
    <property type="entry name" value="HATPase_c"/>
    <property type="match status" value="1"/>
</dbReference>
<dbReference type="InterPro" id="IPR005467">
    <property type="entry name" value="His_kinase_dom"/>
</dbReference>
<organism evidence="16 17">
    <name type="scientific">Desulfomonile tiedjei</name>
    <dbReference type="NCBI Taxonomy" id="2358"/>
    <lineage>
        <taxon>Bacteria</taxon>
        <taxon>Pseudomonadati</taxon>
        <taxon>Thermodesulfobacteriota</taxon>
        <taxon>Desulfomonilia</taxon>
        <taxon>Desulfomonilales</taxon>
        <taxon>Desulfomonilaceae</taxon>
        <taxon>Desulfomonile</taxon>
    </lineage>
</organism>
<evidence type="ECO:0000313" key="16">
    <source>
        <dbReference type="EMBL" id="MBI5250645.1"/>
    </source>
</evidence>
<name>A0A9D6V4S9_9BACT</name>
<evidence type="ECO:0000256" key="7">
    <source>
        <dbReference type="ARBA" id="ARBA00022692"/>
    </source>
</evidence>
<gene>
    <name evidence="16" type="ORF">HY912_14235</name>
</gene>
<dbReference type="PANTHER" id="PTHR43065:SF46">
    <property type="entry name" value="C4-DICARBOXYLATE TRANSPORT SENSOR PROTEIN DCTB"/>
    <property type="match status" value="1"/>
</dbReference>
<dbReference type="Proteomes" id="UP000807825">
    <property type="component" value="Unassembled WGS sequence"/>
</dbReference>
<evidence type="ECO:0000313" key="17">
    <source>
        <dbReference type="Proteomes" id="UP000807825"/>
    </source>
</evidence>
<proteinExistence type="predicted"/>
<dbReference type="InterPro" id="IPR036097">
    <property type="entry name" value="HisK_dim/P_sf"/>
</dbReference>
<evidence type="ECO:0000259" key="15">
    <source>
        <dbReference type="PROSITE" id="PS50109"/>
    </source>
</evidence>
<dbReference type="PANTHER" id="PTHR43065">
    <property type="entry name" value="SENSOR HISTIDINE KINASE"/>
    <property type="match status" value="1"/>
</dbReference>
<dbReference type="InterPro" id="IPR004358">
    <property type="entry name" value="Sig_transdc_His_kin-like_C"/>
</dbReference>
<evidence type="ECO:0000256" key="12">
    <source>
        <dbReference type="ARBA" id="ARBA00023012"/>
    </source>
</evidence>
<comment type="subcellular location">
    <subcellularLocation>
        <location evidence="2">Cell membrane</location>
        <topology evidence="2">Multi-pass membrane protein</topology>
    </subcellularLocation>
</comment>
<keyword evidence="6" id="KW-0808">Transferase</keyword>
<dbReference type="EMBL" id="JACRDE010000371">
    <property type="protein sequence ID" value="MBI5250645.1"/>
    <property type="molecule type" value="Genomic_DNA"/>
</dbReference>
<dbReference type="AlphaFoldDB" id="A0A9D6V4S9"/>
<dbReference type="InterPro" id="IPR036890">
    <property type="entry name" value="HATPase_C_sf"/>
</dbReference>
<feature type="transmembrane region" description="Helical" evidence="14">
    <location>
        <begin position="286"/>
        <end position="306"/>
    </location>
</feature>
<keyword evidence="11 14" id="KW-1133">Transmembrane helix</keyword>
<keyword evidence="10" id="KW-0067">ATP-binding</keyword>
<dbReference type="Gene3D" id="3.30.450.20">
    <property type="entry name" value="PAS domain"/>
    <property type="match status" value="2"/>
</dbReference>
<dbReference type="InterPro" id="IPR003661">
    <property type="entry name" value="HisK_dim/P_dom"/>
</dbReference>
<accession>A0A9D6V4S9</accession>
<feature type="transmembrane region" description="Helical" evidence="14">
    <location>
        <begin position="20"/>
        <end position="42"/>
    </location>
</feature>
<dbReference type="InterPro" id="IPR003594">
    <property type="entry name" value="HATPase_dom"/>
</dbReference>
<evidence type="ECO:0000256" key="14">
    <source>
        <dbReference type="SAM" id="Phobius"/>
    </source>
</evidence>
<evidence type="ECO:0000256" key="2">
    <source>
        <dbReference type="ARBA" id="ARBA00004651"/>
    </source>
</evidence>
<comment type="caution">
    <text evidence="16">The sequence shown here is derived from an EMBL/GenBank/DDBJ whole genome shotgun (WGS) entry which is preliminary data.</text>
</comment>
<evidence type="ECO:0000256" key="10">
    <source>
        <dbReference type="ARBA" id="ARBA00022840"/>
    </source>
</evidence>
<reference evidence="16" key="1">
    <citation type="submission" date="2020-07" db="EMBL/GenBank/DDBJ databases">
        <title>Huge and variable diversity of episymbiotic CPR bacteria and DPANN archaea in groundwater ecosystems.</title>
        <authorList>
            <person name="He C.Y."/>
            <person name="Keren R."/>
            <person name="Whittaker M."/>
            <person name="Farag I.F."/>
            <person name="Doudna J."/>
            <person name="Cate J.H.D."/>
            <person name="Banfield J.F."/>
        </authorList>
    </citation>
    <scope>NUCLEOTIDE SEQUENCE</scope>
    <source>
        <strain evidence="16">NC_groundwater_1664_Pr3_B-0.1um_52_9</strain>
    </source>
</reference>
<dbReference type="InterPro" id="IPR033479">
    <property type="entry name" value="dCache_1"/>
</dbReference>
<evidence type="ECO:0000256" key="11">
    <source>
        <dbReference type="ARBA" id="ARBA00022989"/>
    </source>
</evidence>
<evidence type="ECO:0000256" key="5">
    <source>
        <dbReference type="ARBA" id="ARBA00022553"/>
    </source>
</evidence>
<protein>
    <recommendedName>
        <fullName evidence="3">histidine kinase</fullName>
        <ecNumber evidence="3">2.7.13.3</ecNumber>
    </recommendedName>
</protein>
<keyword evidence="9 16" id="KW-0418">Kinase</keyword>
<dbReference type="SUPFAM" id="SSF55874">
    <property type="entry name" value="ATPase domain of HSP90 chaperone/DNA topoisomerase II/histidine kinase"/>
    <property type="match status" value="1"/>
</dbReference>
<keyword evidence="5" id="KW-0597">Phosphoprotein</keyword>
<keyword evidence="4" id="KW-1003">Cell membrane</keyword>
<dbReference type="GO" id="GO:0005524">
    <property type="term" value="F:ATP binding"/>
    <property type="evidence" value="ECO:0007669"/>
    <property type="project" value="UniProtKB-KW"/>
</dbReference>
<dbReference type="Gene3D" id="1.10.287.130">
    <property type="match status" value="1"/>
</dbReference>
<dbReference type="Gene3D" id="3.30.565.10">
    <property type="entry name" value="Histidine kinase-like ATPase, C-terminal domain"/>
    <property type="match status" value="1"/>
</dbReference>
<dbReference type="PRINTS" id="PR00344">
    <property type="entry name" value="BCTRLSENSOR"/>
</dbReference>